<sequence length="379" mass="44898">MSKKPQRRTQENNFDHGTRQISTKIRSKSNQHLSSQYSQEAERRDHNIQSSLTKILSQRYQNSQEEDGVDDTQSSQIRFLEEQELMRSPVITSSGTVNLSRMREKYSNIRLPSQYQTNEYEQMQSDNDLLSENRILKKELSDLREMENLREENKFLVTVNSEFSNDNDKLVKQNDELKSKFKQYQKYKLPALMWRNDDNIDSDSNQHSFKCRKINKKSRKSKRKKCIYYDEKESSANDSENSVEIVDEADEIKARPHIQLDYNETFDSKKNIEVQNRLIPEFKKGNGSKLPSISYGKIIEDNRRVHRNNRMNDKKMCRIKAAKDLYKCNDPRVTKYPKQTLFKILADRSYHSPEVSETDDENLDDNIICVYNYSWCSNE</sequence>
<feature type="region of interest" description="Disordered" evidence="2">
    <location>
        <begin position="1"/>
        <end position="46"/>
    </location>
</feature>
<gene>
    <name evidence="3" type="ORF">DERYTH_LOCUS14751</name>
</gene>
<dbReference type="OrthoDB" id="2405014at2759"/>
<dbReference type="AlphaFoldDB" id="A0A9N9I9J7"/>
<feature type="compositionally biased region" description="Polar residues" evidence="2">
    <location>
        <begin position="19"/>
        <end position="39"/>
    </location>
</feature>
<protein>
    <submittedName>
        <fullName evidence="3">4433_t:CDS:1</fullName>
    </submittedName>
</protein>
<dbReference type="EMBL" id="CAJVPY010011356">
    <property type="protein sequence ID" value="CAG8726404.1"/>
    <property type="molecule type" value="Genomic_DNA"/>
</dbReference>
<name>A0A9N9I9J7_9GLOM</name>
<comment type="caution">
    <text evidence="3">The sequence shown here is derived from an EMBL/GenBank/DDBJ whole genome shotgun (WGS) entry which is preliminary data.</text>
</comment>
<feature type="non-terminal residue" evidence="3">
    <location>
        <position position="1"/>
    </location>
</feature>
<feature type="coiled-coil region" evidence="1">
    <location>
        <begin position="160"/>
        <end position="187"/>
    </location>
</feature>
<proteinExistence type="predicted"/>
<keyword evidence="1" id="KW-0175">Coiled coil</keyword>
<organism evidence="3 4">
    <name type="scientific">Dentiscutata erythropus</name>
    <dbReference type="NCBI Taxonomy" id="1348616"/>
    <lineage>
        <taxon>Eukaryota</taxon>
        <taxon>Fungi</taxon>
        <taxon>Fungi incertae sedis</taxon>
        <taxon>Mucoromycota</taxon>
        <taxon>Glomeromycotina</taxon>
        <taxon>Glomeromycetes</taxon>
        <taxon>Diversisporales</taxon>
        <taxon>Gigasporaceae</taxon>
        <taxon>Dentiscutata</taxon>
    </lineage>
</organism>
<accession>A0A9N9I9J7</accession>
<evidence type="ECO:0000313" key="3">
    <source>
        <dbReference type="EMBL" id="CAG8726404.1"/>
    </source>
</evidence>
<feature type="compositionally biased region" description="Basic and acidic residues" evidence="2">
    <location>
        <begin position="8"/>
        <end position="18"/>
    </location>
</feature>
<reference evidence="3" key="1">
    <citation type="submission" date="2021-06" db="EMBL/GenBank/DDBJ databases">
        <authorList>
            <person name="Kallberg Y."/>
            <person name="Tangrot J."/>
            <person name="Rosling A."/>
        </authorList>
    </citation>
    <scope>NUCLEOTIDE SEQUENCE</scope>
    <source>
        <strain evidence="3">MA453B</strain>
    </source>
</reference>
<evidence type="ECO:0000256" key="2">
    <source>
        <dbReference type="SAM" id="MobiDB-lite"/>
    </source>
</evidence>
<evidence type="ECO:0000313" key="4">
    <source>
        <dbReference type="Proteomes" id="UP000789405"/>
    </source>
</evidence>
<evidence type="ECO:0000256" key="1">
    <source>
        <dbReference type="SAM" id="Coils"/>
    </source>
</evidence>
<keyword evidence="4" id="KW-1185">Reference proteome</keyword>
<dbReference type="Proteomes" id="UP000789405">
    <property type="component" value="Unassembled WGS sequence"/>
</dbReference>